<feature type="transmembrane region" description="Helical" evidence="6">
    <location>
        <begin position="183"/>
        <end position="199"/>
    </location>
</feature>
<keyword evidence="3 6" id="KW-0812">Transmembrane</keyword>
<organism evidence="7 8">
    <name type="scientific">Solimonas aquatica</name>
    <dbReference type="NCBI Taxonomy" id="489703"/>
    <lineage>
        <taxon>Bacteria</taxon>
        <taxon>Pseudomonadati</taxon>
        <taxon>Pseudomonadota</taxon>
        <taxon>Gammaproteobacteria</taxon>
        <taxon>Nevskiales</taxon>
        <taxon>Nevskiaceae</taxon>
        <taxon>Solimonas</taxon>
    </lineage>
</organism>
<evidence type="ECO:0000313" key="7">
    <source>
        <dbReference type="EMBL" id="SEP62213.1"/>
    </source>
</evidence>
<dbReference type="NCBIfam" id="NF037979">
    <property type="entry name" value="Na_transp"/>
    <property type="match status" value="1"/>
</dbReference>
<dbReference type="GO" id="GO:0016020">
    <property type="term" value="C:membrane"/>
    <property type="evidence" value="ECO:0007669"/>
    <property type="project" value="UniProtKB-SubCell"/>
</dbReference>
<dbReference type="InterPro" id="IPR047218">
    <property type="entry name" value="YocR/YhdH-like"/>
</dbReference>
<feature type="transmembrane region" description="Helical" evidence="6">
    <location>
        <begin position="440"/>
        <end position="462"/>
    </location>
</feature>
<evidence type="ECO:0000256" key="4">
    <source>
        <dbReference type="ARBA" id="ARBA00022989"/>
    </source>
</evidence>
<evidence type="ECO:0000256" key="6">
    <source>
        <dbReference type="SAM" id="Phobius"/>
    </source>
</evidence>
<name>A0A1H8ZCT5_9GAMM</name>
<evidence type="ECO:0000256" key="1">
    <source>
        <dbReference type="ARBA" id="ARBA00004141"/>
    </source>
</evidence>
<dbReference type="AlphaFoldDB" id="A0A1H8ZCT5"/>
<dbReference type="EMBL" id="FOFS01000001">
    <property type="protein sequence ID" value="SEP62213.1"/>
    <property type="molecule type" value="Genomic_DNA"/>
</dbReference>
<dbReference type="STRING" id="489703.SAMN04488038_1012"/>
<feature type="transmembrane region" description="Helical" evidence="6">
    <location>
        <begin position="347"/>
        <end position="370"/>
    </location>
</feature>
<keyword evidence="2" id="KW-0813">Transport</keyword>
<evidence type="ECO:0000256" key="3">
    <source>
        <dbReference type="ARBA" id="ARBA00022692"/>
    </source>
</evidence>
<protein>
    <submittedName>
        <fullName evidence="7">Neurotransmitter:Na+ symporter, NSS family</fullName>
    </submittedName>
</protein>
<sequence length="463" mass="50919">MNIRESSYGYWSSSPAFLWVAVGAMIGVGNAVRLPYLMSEYGGVLFLGVYLLGLALVGLPLLLAEWMLGRWMRDDLIAGYARLVEAAKARRVWLGIGGLALLTAGLILSYYSVIAGWSLAYGFRAASGSFGQLTQEGARAVFLGVAQDPERSLSWHTLFMVAVCVIVSHGFREGVERAARRMVPAALLIAVLMCLYAMRNRDGLAAYEYFIAPHPEKLTWRGVIEGLHHGFFTLGLGMGVMMGLGSYLPVSAPIRRIAVAAILVDTAFSLLAGLAVYSVVLGAGLEPGTGISLMFETLPRAVGGDFGASLFATALYFLLFIVTMTSATAMLEPVSRYFMDRQRWTRVFAATCAALLIWFVGLGTLLSFSVMQDLRLWGRNFFEWVQLLTASWFAPIDGLLICVFVVSIMPRDLVRTLWGAELQPWLYKLWFGLLRYPARLGLIVVLLYALGIIDWLISLWSVA</sequence>
<accession>A0A1H8ZCT5</accession>
<dbReference type="Proteomes" id="UP000199233">
    <property type="component" value="Unassembled WGS sequence"/>
</dbReference>
<dbReference type="InterPro" id="IPR037272">
    <property type="entry name" value="SNS_sf"/>
</dbReference>
<feature type="transmembrane region" description="Helical" evidence="6">
    <location>
        <begin position="153"/>
        <end position="171"/>
    </location>
</feature>
<dbReference type="Pfam" id="PF00209">
    <property type="entry name" value="SNF"/>
    <property type="match status" value="2"/>
</dbReference>
<evidence type="ECO:0000313" key="8">
    <source>
        <dbReference type="Proteomes" id="UP000199233"/>
    </source>
</evidence>
<feature type="transmembrane region" description="Helical" evidence="6">
    <location>
        <begin position="257"/>
        <end position="280"/>
    </location>
</feature>
<keyword evidence="4 6" id="KW-1133">Transmembrane helix</keyword>
<dbReference type="PANTHER" id="PTHR42948:SF1">
    <property type="entry name" value="TRANSPORTER"/>
    <property type="match status" value="1"/>
</dbReference>
<gene>
    <name evidence="7" type="ORF">SAMN04488038_1012</name>
</gene>
<evidence type="ECO:0000256" key="5">
    <source>
        <dbReference type="ARBA" id="ARBA00023136"/>
    </source>
</evidence>
<feature type="transmembrane region" description="Helical" evidence="6">
    <location>
        <begin position="230"/>
        <end position="250"/>
    </location>
</feature>
<reference evidence="8" key="1">
    <citation type="submission" date="2016-10" db="EMBL/GenBank/DDBJ databases">
        <authorList>
            <person name="Varghese N."/>
            <person name="Submissions S."/>
        </authorList>
    </citation>
    <scope>NUCLEOTIDE SEQUENCE [LARGE SCALE GENOMIC DNA]</scope>
    <source>
        <strain evidence="8">DSM 25927</strain>
    </source>
</reference>
<comment type="subcellular location">
    <subcellularLocation>
        <location evidence="1">Membrane</location>
        <topology evidence="1">Multi-pass membrane protein</topology>
    </subcellularLocation>
</comment>
<evidence type="ECO:0000256" key="2">
    <source>
        <dbReference type="ARBA" id="ARBA00022448"/>
    </source>
</evidence>
<dbReference type="InterPro" id="IPR000175">
    <property type="entry name" value="Na/ntran_symport"/>
</dbReference>
<dbReference type="RefSeq" id="WP_093280478.1">
    <property type="nucleotide sequence ID" value="NZ_FOFS01000001.1"/>
</dbReference>
<feature type="transmembrane region" description="Helical" evidence="6">
    <location>
        <begin position="390"/>
        <end position="409"/>
    </location>
</feature>
<proteinExistence type="predicted"/>
<feature type="transmembrane region" description="Helical" evidence="6">
    <location>
        <begin position="306"/>
        <end position="327"/>
    </location>
</feature>
<keyword evidence="5 6" id="KW-0472">Membrane</keyword>
<dbReference type="CDD" id="cd10336">
    <property type="entry name" value="SLC6sbd_Tyt1-Like"/>
    <property type="match status" value="1"/>
</dbReference>
<feature type="transmembrane region" description="Helical" evidence="6">
    <location>
        <begin position="92"/>
        <end position="113"/>
    </location>
</feature>
<dbReference type="SUPFAM" id="SSF161070">
    <property type="entry name" value="SNF-like"/>
    <property type="match status" value="1"/>
</dbReference>
<dbReference type="PANTHER" id="PTHR42948">
    <property type="entry name" value="TRANSPORTER"/>
    <property type="match status" value="1"/>
</dbReference>
<dbReference type="OrthoDB" id="9762833at2"/>
<keyword evidence="8" id="KW-1185">Reference proteome</keyword>
<dbReference type="PRINTS" id="PR00176">
    <property type="entry name" value="NANEUSMPORT"/>
</dbReference>
<dbReference type="PROSITE" id="PS50267">
    <property type="entry name" value="NA_NEUROTRAN_SYMP_3"/>
    <property type="match status" value="1"/>
</dbReference>
<feature type="transmembrane region" description="Helical" evidence="6">
    <location>
        <begin position="41"/>
        <end position="63"/>
    </location>
</feature>